<protein>
    <submittedName>
        <fullName evidence="4 5">Hepatocyte cell adhesion molecule-like isoform X1</fullName>
    </submittedName>
</protein>
<dbReference type="AlphaFoldDB" id="A0A6P6P170"/>
<keyword evidence="1" id="KW-1133">Transmembrane helix</keyword>
<dbReference type="RefSeq" id="XP_026114462.1">
    <property type="nucleotide sequence ID" value="XM_026258677.1"/>
</dbReference>
<keyword evidence="3" id="KW-1185">Reference proteome</keyword>
<evidence type="ECO:0000259" key="2">
    <source>
        <dbReference type="PROSITE" id="PS50835"/>
    </source>
</evidence>
<dbReference type="KEGG" id="caua:113092905"/>
<evidence type="ECO:0000313" key="5">
    <source>
        <dbReference type="RefSeq" id="XP_026114461.1"/>
    </source>
</evidence>
<dbReference type="RefSeq" id="XP_026114461.1">
    <property type="nucleotide sequence ID" value="XM_026258676.1"/>
</dbReference>
<dbReference type="Pfam" id="PF07686">
    <property type="entry name" value="V-set"/>
    <property type="match status" value="1"/>
</dbReference>
<evidence type="ECO:0000313" key="3">
    <source>
        <dbReference type="Proteomes" id="UP000515129"/>
    </source>
</evidence>
<evidence type="ECO:0000313" key="4">
    <source>
        <dbReference type="RefSeq" id="XP_026114459.1"/>
    </source>
</evidence>
<dbReference type="InterPro" id="IPR003599">
    <property type="entry name" value="Ig_sub"/>
</dbReference>
<dbReference type="SMART" id="SM00409">
    <property type="entry name" value="IG"/>
    <property type="match status" value="1"/>
</dbReference>
<dbReference type="SUPFAM" id="SSF48726">
    <property type="entry name" value="Immunoglobulin"/>
    <property type="match status" value="2"/>
</dbReference>
<evidence type="ECO:0000313" key="6">
    <source>
        <dbReference type="RefSeq" id="XP_026114462.1"/>
    </source>
</evidence>
<dbReference type="RefSeq" id="XP_026114459.1">
    <property type="nucleotide sequence ID" value="XM_026258674.1"/>
</dbReference>
<dbReference type="InterPro" id="IPR013106">
    <property type="entry name" value="Ig_V-set"/>
</dbReference>
<proteinExistence type="predicted"/>
<keyword evidence="1" id="KW-0812">Transmembrane</keyword>
<dbReference type="Proteomes" id="UP000515129">
    <property type="component" value="Unplaced"/>
</dbReference>
<dbReference type="PANTHER" id="PTHR21063:SF4">
    <property type="entry name" value="CD48 ANTIGEN-RELATED"/>
    <property type="match status" value="1"/>
</dbReference>
<dbReference type="GeneID" id="113092905"/>
<dbReference type="InterPro" id="IPR036179">
    <property type="entry name" value="Ig-like_dom_sf"/>
</dbReference>
<name>A0A6P6P170_CARAU</name>
<dbReference type="OrthoDB" id="8741746at2759"/>
<keyword evidence="1" id="KW-0472">Membrane</keyword>
<accession>A0A6P6P170</accession>
<dbReference type="PROSITE" id="PS50835">
    <property type="entry name" value="IG_LIKE"/>
    <property type="match status" value="1"/>
</dbReference>
<sequence length="305" mass="33676">MCVCLNCSHYKIRNCCQLKSFSEIAKKIFDMFILFCLSLWSGVFGDDAVKSESVMEGESVTLNLDVNTTNELRWSFIHNNNKILIAIIDRQNEKRPVYDDVLGGRFKGRLKLDQTGSLIITNTRTTHSGLYTVTSSRSEMPLNTFSLTVYAPLPVPVISRDSSQNSSSSSSSSSSSCSFLCSVLNVSDVTLSWYKGNSLLSSISVSDLSRNLSLHLECLDDFYSCVVNNPIRNQTTHLNTELCQTCSDSVSLIVLISAAVAAGFLLIVAAVGIFCICKKNRKTDQEVQTGDREITSADPTFYKKT</sequence>
<gene>
    <name evidence="4 5 6" type="primary">LOC113092905</name>
</gene>
<dbReference type="Gene3D" id="2.60.40.10">
    <property type="entry name" value="Immunoglobulins"/>
    <property type="match status" value="2"/>
</dbReference>
<dbReference type="InterPro" id="IPR013783">
    <property type="entry name" value="Ig-like_fold"/>
</dbReference>
<feature type="transmembrane region" description="Helical" evidence="1">
    <location>
        <begin position="252"/>
        <end position="276"/>
    </location>
</feature>
<organism evidence="3 4">
    <name type="scientific">Carassius auratus</name>
    <name type="common">Goldfish</name>
    <dbReference type="NCBI Taxonomy" id="7957"/>
    <lineage>
        <taxon>Eukaryota</taxon>
        <taxon>Metazoa</taxon>
        <taxon>Chordata</taxon>
        <taxon>Craniata</taxon>
        <taxon>Vertebrata</taxon>
        <taxon>Euteleostomi</taxon>
        <taxon>Actinopterygii</taxon>
        <taxon>Neopterygii</taxon>
        <taxon>Teleostei</taxon>
        <taxon>Ostariophysi</taxon>
        <taxon>Cypriniformes</taxon>
        <taxon>Cyprinidae</taxon>
        <taxon>Cyprininae</taxon>
        <taxon>Carassius</taxon>
    </lineage>
</organism>
<dbReference type="PANTHER" id="PTHR21063">
    <property type="entry name" value="LFA-3"/>
    <property type="match status" value="1"/>
</dbReference>
<reference evidence="4 5" key="1">
    <citation type="submission" date="2025-04" db="UniProtKB">
        <authorList>
            <consortium name="RefSeq"/>
        </authorList>
    </citation>
    <scope>IDENTIFICATION</scope>
    <source>
        <strain evidence="4 5">Wakin</strain>
        <tissue evidence="4 5">Muscle</tissue>
    </source>
</reference>
<evidence type="ECO:0000256" key="1">
    <source>
        <dbReference type="SAM" id="Phobius"/>
    </source>
</evidence>
<feature type="domain" description="Ig-like" evidence="2">
    <location>
        <begin position="156"/>
        <end position="243"/>
    </location>
</feature>
<dbReference type="InterPro" id="IPR007110">
    <property type="entry name" value="Ig-like_dom"/>
</dbReference>